<evidence type="ECO:0000313" key="1">
    <source>
        <dbReference type="EMBL" id="TDR27798.1"/>
    </source>
</evidence>
<organism evidence="1 2">
    <name type="scientific">Hydromonas duriensis</name>
    <dbReference type="NCBI Taxonomy" id="1527608"/>
    <lineage>
        <taxon>Bacteria</taxon>
        <taxon>Pseudomonadati</taxon>
        <taxon>Pseudomonadota</taxon>
        <taxon>Betaproteobacteria</taxon>
        <taxon>Burkholderiales</taxon>
        <taxon>Burkholderiaceae</taxon>
        <taxon>Hydromonas</taxon>
    </lineage>
</organism>
<accession>A0A4R6Y5B6</accession>
<name>A0A4R6Y5B6_9BURK</name>
<dbReference type="AlphaFoldDB" id="A0A4R6Y5B6"/>
<sequence>MLLDFSRKGKTDGKVEQERNRIRLLLAIYNHKWLTVRQLGVLGWPRQSVEAQRVSAFRFIKTAIKDGLLLERKIERLGGTIAALSKRGARWMGQHGYSCIGAEQWGEVENGTWFPASNYFHDFMINEFLIVSHAQKMQDFYDSIAYFDSGHRQPHEFRYINERELKKSNKMAQVPDGVVWDESIRDHFLANELPVRFIECESYRKTGRKMNKMLTSAIQRYKSSNTSISMWLHPLQVEQGIKERLTFGQAKTVFIYDVQQRDERGYRIDHKKRIVQGVHRLISNKNGWWRLMGDETRDFEMDFAPFDSVTMQFLPEETIKVRRPGIPTVEEEDEDEFDYHRQDYW</sequence>
<dbReference type="Proteomes" id="UP000294480">
    <property type="component" value="Unassembled WGS sequence"/>
</dbReference>
<comment type="caution">
    <text evidence="1">The sequence shown here is derived from an EMBL/GenBank/DDBJ whole genome shotgun (WGS) entry which is preliminary data.</text>
</comment>
<proteinExistence type="predicted"/>
<reference evidence="1 2" key="1">
    <citation type="submission" date="2019-03" db="EMBL/GenBank/DDBJ databases">
        <title>Genomic Encyclopedia of Type Strains, Phase IV (KMG-IV): sequencing the most valuable type-strain genomes for metagenomic binning, comparative biology and taxonomic classification.</title>
        <authorList>
            <person name="Goeker M."/>
        </authorList>
    </citation>
    <scope>NUCLEOTIDE SEQUENCE [LARGE SCALE GENOMIC DNA]</scope>
    <source>
        <strain evidence="1 2">DSM 102852</strain>
    </source>
</reference>
<gene>
    <name evidence="1" type="ORF">DFR44_1382</name>
</gene>
<dbReference type="EMBL" id="SNZE01000038">
    <property type="protein sequence ID" value="TDR27798.1"/>
    <property type="molecule type" value="Genomic_DNA"/>
</dbReference>
<evidence type="ECO:0000313" key="2">
    <source>
        <dbReference type="Proteomes" id="UP000294480"/>
    </source>
</evidence>
<dbReference type="RefSeq" id="WP_133621555.1">
    <property type="nucleotide sequence ID" value="NZ_SNZE01000038.1"/>
</dbReference>
<protein>
    <recommendedName>
        <fullName evidence="3">Protein involved in plasmid replication-relaxation</fullName>
    </recommendedName>
</protein>
<keyword evidence="2" id="KW-1185">Reference proteome</keyword>
<evidence type="ECO:0008006" key="3">
    <source>
        <dbReference type="Google" id="ProtNLM"/>
    </source>
</evidence>